<evidence type="ECO:0000313" key="1">
    <source>
        <dbReference type="EMBL" id="MDK7186854.1"/>
    </source>
</evidence>
<organism evidence="1 2">
    <name type="scientific">Facklamia hominis</name>
    <dbReference type="NCBI Taxonomy" id="178214"/>
    <lineage>
        <taxon>Bacteria</taxon>
        <taxon>Bacillati</taxon>
        <taxon>Bacillota</taxon>
        <taxon>Bacilli</taxon>
        <taxon>Lactobacillales</taxon>
        <taxon>Aerococcaceae</taxon>
        <taxon>Facklamia</taxon>
    </lineage>
</organism>
<dbReference type="RefSeq" id="WP_285065442.1">
    <property type="nucleotide sequence ID" value="NZ_JASOOE010000004.1"/>
</dbReference>
<dbReference type="EMBL" id="JASOOE010000004">
    <property type="protein sequence ID" value="MDK7186854.1"/>
    <property type="molecule type" value="Genomic_DNA"/>
</dbReference>
<protein>
    <submittedName>
        <fullName evidence="1">PblA</fullName>
    </submittedName>
</protein>
<sequence length="713" mass="76295">MELAKAYVQLVPSMQGMQGSISRLMNGEAGGAGISAGKLLGGKMVKVLTGVVSAAAIGKTISSAITEGANLEQSIGGIETLFKGSADKVVANAKQAYKTAGLSANQYMEQTTSFAASLLQATGQNADKAADIANMAMIDMSDNANKMGTNIQDIQNAYQGFAKQNYTMLDNLKLGYGGTKQEMERLLADAEKLTGVKYDINNLSDVYEAIHAIQGKLEITGATAEEAEKTFSGSFNAMKAAASNLLGNMALGENVEAEVRSLLKTTSTFVFGNLLPMLWNLGKSTVSVVGQLIKEAVPTIMQSVNEIFPQLADGFGSGLTDIYVQASQIVPQFLNGITESLPSVLDKGVEIILSLVNGILENLPMLITTAGQLVTQFALFILQNIPTIWQAGVNLILGLAQGIISNLPAIVLAAVDAIANFVLTIAQNLPQIWQKGGEIIGNLIRGIIGMLPSLLVAGAQLLLGLLAKIIEYLPKFVKAGFDLIISLAKGIIDKIAEAVDAMDQIGKGIVDKISSVNLFDIGANMIRGLWNGIGSVKDWIFGKIGGFANSLTAKVKSAFGIHSPSRVFRDQVGAMLGKGLALGIEDEMSSVSKSLSSMEDLVSSYLGDTFEYRFKAIDVTDGLPEINNPLADYSKDINNLTRNRSAELDINQISDIQYLFEILGKILDKLDDLIQKDPDTYLDEVRVSRELSDPIRKQQALQNMMSKRMRGAW</sequence>
<evidence type="ECO:0000313" key="2">
    <source>
        <dbReference type="Proteomes" id="UP001229251"/>
    </source>
</evidence>
<reference evidence="1" key="1">
    <citation type="submission" date="2023-05" db="EMBL/GenBank/DDBJ databases">
        <title>Cataloging the Phylogenetic Diversity of Human Bladder Bacteria.</title>
        <authorList>
            <person name="Du J."/>
        </authorList>
    </citation>
    <scope>NUCLEOTIDE SEQUENCE</scope>
    <source>
        <strain evidence="1">UMB1231</strain>
    </source>
</reference>
<dbReference type="Proteomes" id="UP001229251">
    <property type="component" value="Unassembled WGS sequence"/>
</dbReference>
<dbReference type="PANTHER" id="PTHR37813">
    <property type="entry name" value="FELS-2 PROPHAGE PROTEIN"/>
    <property type="match status" value="1"/>
</dbReference>
<gene>
    <name evidence="1" type="ORF">QP433_02560</name>
</gene>
<dbReference type="PANTHER" id="PTHR37813:SF1">
    <property type="entry name" value="FELS-2 PROPHAGE PROTEIN"/>
    <property type="match status" value="1"/>
</dbReference>
<name>A0AAJ1Q4T0_9LACT</name>
<dbReference type="SUPFAM" id="SSF48371">
    <property type="entry name" value="ARM repeat"/>
    <property type="match status" value="1"/>
</dbReference>
<accession>A0AAJ1Q4T0</accession>
<dbReference type="AlphaFoldDB" id="A0AAJ1Q4T0"/>
<dbReference type="InterPro" id="IPR016024">
    <property type="entry name" value="ARM-type_fold"/>
</dbReference>
<proteinExistence type="predicted"/>
<comment type="caution">
    <text evidence="1">The sequence shown here is derived from an EMBL/GenBank/DDBJ whole genome shotgun (WGS) entry which is preliminary data.</text>
</comment>